<dbReference type="InterPro" id="IPR000326">
    <property type="entry name" value="PAP2/HPO"/>
</dbReference>
<dbReference type="Proteomes" id="UP000031419">
    <property type="component" value="Unassembled WGS sequence"/>
</dbReference>
<keyword evidence="11" id="KW-1185">Reference proteome</keyword>
<dbReference type="Pfam" id="PF01569">
    <property type="entry name" value="PAP2"/>
    <property type="match status" value="1"/>
</dbReference>
<reference evidence="10 11" key="1">
    <citation type="submission" date="2014-06" db="EMBL/GenBank/DDBJ databases">
        <title>Saccharopolyspora rectivirgula DSM-43113 Genome sequencing.</title>
        <authorList>
            <person name="Barrera C."/>
            <person name="Millon L."/>
            <person name="Rognon B."/>
            <person name="Zaugg C."/>
            <person name="Monod M."/>
        </authorList>
    </citation>
    <scope>NUCLEOTIDE SEQUENCE [LARGE SCALE GENOMIC DNA]</scope>
    <source>
        <strain evidence="10 11">DSM 43113</strain>
    </source>
</reference>
<evidence type="ECO:0000313" key="11">
    <source>
        <dbReference type="Proteomes" id="UP000031419"/>
    </source>
</evidence>
<evidence type="ECO:0000256" key="5">
    <source>
        <dbReference type="ARBA" id="ARBA00022989"/>
    </source>
</evidence>
<evidence type="ECO:0000256" key="2">
    <source>
        <dbReference type="ARBA" id="ARBA00022475"/>
    </source>
</evidence>
<keyword evidence="2" id="KW-1003">Cell membrane</keyword>
<evidence type="ECO:0000313" key="10">
    <source>
        <dbReference type="EMBL" id="KEI43530.1"/>
    </source>
</evidence>
<keyword evidence="3 8" id="KW-0812">Transmembrane</keyword>
<dbReference type="PANTHER" id="PTHR14969">
    <property type="entry name" value="SPHINGOSINE-1-PHOSPHATE PHOSPHOHYDROLASE"/>
    <property type="match status" value="1"/>
</dbReference>
<evidence type="ECO:0000256" key="3">
    <source>
        <dbReference type="ARBA" id="ARBA00022692"/>
    </source>
</evidence>
<dbReference type="AlphaFoldDB" id="A0A073AVW3"/>
<sequence length="193" mass="20166">MAEELNTATAPEPVAARSEQEQPAVTPETVALRKVQGALAKPPVVKTAQAMSLFGEHAIGWLAIGAVGALADRERRGEWAAAAAGVAAAHAASIAVKRVVRRKRPSDPEVKVLVGTPSKLSFPSSHATSTTAAAVLYGGLTGKKLTPVLVPPMMLSRLVLGVHYPSDVIAGSSLGGFVAWGVRRLIERRRNRG</sequence>
<evidence type="ECO:0000256" key="4">
    <source>
        <dbReference type="ARBA" id="ARBA00022801"/>
    </source>
</evidence>
<keyword evidence="4" id="KW-0378">Hydrolase</keyword>
<dbReference type="InterPro" id="IPR036938">
    <property type="entry name" value="PAP2/HPO_sf"/>
</dbReference>
<comment type="caution">
    <text evidence="10">The sequence shown here is derived from an EMBL/GenBank/DDBJ whole genome shotgun (WGS) entry which is preliminary data.</text>
</comment>
<dbReference type="GO" id="GO:0005886">
    <property type="term" value="C:plasma membrane"/>
    <property type="evidence" value="ECO:0007669"/>
    <property type="project" value="UniProtKB-SubCell"/>
</dbReference>
<evidence type="ECO:0000256" key="1">
    <source>
        <dbReference type="ARBA" id="ARBA00004651"/>
    </source>
</evidence>
<protein>
    <submittedName>
        <fullName evidence="10">Phospholipid phosphatase</fullName>
    </submittedName>
</protein>
<comment type="subcellular location">
    <subcellularLocation>
        <location evidence="1">Cell membrane</location>
        <topology evidence="1">Multi-pass membrane protein</topology>
    </subcellularLocation>
</comment>
<accession>A0A073AVW3</accession>
<dbReference type="GO" id="GO:0016787">
    <property type="term" value="F:hydrolase activity"/>
    <property type="evidence" value="ECO:0007669"/>
    <property type="project" value="UniProtKB-KW"/>
</dbReference>
<evidence type="ECO:0000256" key="6">
    <source>
        <dbReference type="ARBA" id="ARBA00023136"/>
    </source>
</evidence>
<dbReference type="SMART" id="SM00014">
    <property type="entry name" value="acidPPc"/>
    <property type="match status" value="1"/>
</dbReference>
<organism evidence="10 11">
    <name type="scientific">Saccharopolyspora rectivirgula</name>
    <dbReference type="NCBI Taxonomy" id="28042"/>
    <lineage>
        <taxon>Bacteria</taxon>
        <taxon>Bacillati</taxon>
        <taxon>Actinomycetota</taxon>
        <taxon>Actinomycetes</taxon>
        <taxon>Pseudonocardiales</taxon>
        <taxon>Pseudonocardiaceae</taxon>
        <taxon>Saccharopolyspora</taxon>
    </lineage>
</organism>
<dbReference type="PANTHER" id="PTHR14969:SF62">
    <property type="entry name" value="DECAPRENYLPHOSPHORYL-5-PHOSPHORIBOSE PHOSPHATASE RV3807C-RELATED"/>
    <property type="match status" value="1"/>
</dbReference>
<keyword evidence="5 8" id="KW-1133">Transmembrane helix</keyword>
<keyword evidence="6 8" id="KW-0472">Membrane</keyword>
<dbReference type="SUPFAM" id="SSF48317">
    <property type="entry name" value="Acid phosphatase/Vanadium-dependent haloperoxidase"/>
    <property type="match status" value="1"/>
</dbReference>
<evidence type="ECO:0000256" key="8">
    <source>
        <dbReference type="SAM" id="Phobius"/>
    </source>
</evidence>
<dbReference type="EMBL" id="JNVU01000037">
    <property type="protein sequence ID" value="KEI43530.1"/>
    <property type="molecule type" value="Genomic_DNA"/>
</dbReference>
<dbReference type="Gene3D" id="1.20.144.10">
    <property type="entry name" value="Phosphatidic acid phosphatase type 2/haloperoxidase"/>
    <property type="match status" value="1"/>
</dbReference>
<dbReference type="RefSeq" id="WP_029720376.1">
    <property type="nucleotide sequence ID" value="NZ_JAJUIW010000023.1"/>
</dbReference>
<evidence type="ECO:0000256" key="7">
    <source>
        <dbReference type="SAM" id="MobiDB-lite"/>
    </source>
</evidence>
<proteinExistence type="predicted"/>
<feature type="transmembrane region" description="Helical" evidence="8">
    <location>
        <begin position="160"/>
        <end position="182"/>
    </location>
</feature>
<feature type="domain" description="Phosphatidic acid phosphatase type 2/haloperoxidase" evidence="9">
    <location>
        <begin position="80"/>
        <end position="183"/>
    </location>
</feature>
<dbReference type="STRING" id="28042.GU90_14355"/>
<evidence type="ECO:0000259" key="9">
    <source>
        <dbReference type="SMART" id="SM00014"/>
    </source>
</evidence>
<name>A0A073AVW3_9PSEU</name>
<dbReference type="eggNOG" id="COG0671">
    <property type="taxonomic scope" value="Bacteria"/>
</dbReference>
<feature type="region of interest" description="Disordered" evidence="7">
    <location>
        <begin position="1"/>
        <end position="24"/>
    </location>
</feature>
<gene>
    <name evidence="10" type="ORF">GU90_14355</name>
</gene>